<organism evidence="3 4">
    <name type="scientific">Marivirga salinarum</name>
    <dbReference type="NCBI Taxonomy" id="3059078"/>
    <lineage>
        <taxon>Bacteria</taxon>
        <taxon>Pseudomonadati</taxon>
        <taxon>Bacteroidota</taxon>
        <taxon>Cytophagia</taxon>
        <taxon>Cytophagales</taxon>
        <taxon>Marivirgaceae</taxon>
        <taxon>Marivirga</taxon>
    </lineage>
</organism>
<dbReference type="InterPro" id="IPR008972">
    <property type="entry name" value="Cupredoxin"/>
</dbReference>
<dbReference type="SUPFAM" id="SSF49503">
    <property type="entry name" value="Cupredoxins"/>
    <property type="match status" value="1"/>
</dbReference>
<feature type="signal peptide" evidence="1">
    <location>
        <begin position="1"/>
        <end position="28"/>
    </location>
</feature>
<keyword evidence="1" id="KW-0732">Signal</keyword>
<evidence type="ECO:0000313" key="3">
    <source>
        <dbReference type="EMBL" id="WKK73616.2"/>
    </source>
</evidence>
<sequence length="945" mass="98897">MIIKKQNLKALMKSTLLAIAASSLVFTACDPEEEMTPEMPTGSISVSDQTLDGNTIIVDNVTLNKAGWVVVHASNAAGDGPQVPEIISEPLLVEEGMNNDVEVTLTNPDDIEDGDQVWVMLHTDDGETGVYEFDGSNGLDGPILNDDESIVVSPLTLTIDTPMPMGMLTVSDQTLSQNMVKIENVNLDQNGWIVVHASNESGDGPQVPEIISEPLLVEAGEQNNLMVALSDGVELSDGDQLWIMLHTDTGEAGIYEFDGANGFDGPILDSEGNIVVTPITVSAASITASNQVVNENSVVIDEINAAVDGWIVIHADNEGAPGAVLGQSFVEAGINENVSIDLGDAVFAGGEVLFPMLHIESPADGEYGFPDNGDGPEVFGEDVVVVSMETIAPTGSITVEDQAVDANTITVSDLTVDATSWVVVHASNEAGDGPQVPEIISTPVQLEAGSNSNVEITLTEPVAGDDVLYVMIHTDNGTIGEYEFDGANGFDGPVVTESFTATPPQANIFVAAEQAIDAKTITADEISVNATSWVVVHAGDGNGNPIVPGIISNPVQIEPGTNEDVILELTEEVSVGDNLFVMVHTDNGVIGEYEFDGANGLDGPVNTVMTTVRNPSVLITVNDQIIQGNTITAEVLSVDVTSWVVVHASNAAGDGPQVPEIISEPLQLLPGNNTDTEITLTETVDANSTIYVMVHNDNGVIGEYEFDGANGLDGPLSTQSIVTQAPTGSFTANDQTLTNGNVIVESITVGQPSWVVIHRDNGAGSFEAPGIISEPVALEAGTSTDVEISFADGETVADGETIWIMLHNDNGVVGSYEFDGANGLDNPITFSSIVVSEANAINYDVTNDGASAYLFSGNGLTNSSNPDITLVRGETYTFTVNASGHPFYINDTQGTGTANAYNNGVSNNGAQSGTVTFTVPNDAPSTLFYNCEFHGSMTGTITITD</sequence>
<keyword evidence="4" id="KW-1185">Reference proteome</keyword>
<dbReference type="RefSeq" id="WP_308348458.1">
    <property type="nucleotide sequence ID" value="NZ_CP129971.1"/>
</dbReference>
<feature type="domain" description="DUF7282" evidence="2">
    <location>
        <begin position="396"/>
        <end position="498"/>
    </location>
</feature>
<proteinExistence type="predicted"/>
<dbReference type="Proteomes" id="UP001230496">
    <property type="component" value="Chromosome"/>
</dbReference>
<feature type="domain" description="DUF7282" evidence="2">
    <location>
        <begin position="43"/>
        <end position="153"/>
    </location>
</feature>
<dbReference type="KEGG" id="msaa:QYS49_16925"/>
<reference evidence="3 4" key="1">
    <citation type="submission" date="2023-08" db="EMBL/GenBank/DDBJ databases">
        <title>Comparative genomics and taxonomic characterization of three novel marine species of genus Marivirga.</title>
        <authorList>
            <person name="Muhammad N."/>
            <person name="Kim S.-G."/>
        </authorList>
    </citation>
    <scope>NUCLEOTIDE SEQUENCE [LARGE SCALE GENOMIC DNA]</scope>
    <source>
        <strain evidence="3 4">BDSF4-3</strain>
    </source>
</reference>
<feature type="domain" description="DUF7282" evidence="2">
    <location>
        <begin position="511"/>
        <end position="607"/>
    </location>
</feature>
<feature type="domain" description="DUF7282" evidence="2">
    <location>
        <begin position="619"/>
        <end position="719"/>
    </location>
</feature>
<gene>
    <name evidence="3" type="ORF">QYS49_16925</name>
</gene>
<evidence type="ECO:0000313" key="4">
    <source>
        <dbReference type="Proteomes" id="UP001230496"/>
    </source>
</evidence>
<dbReference type="Gene3D" id="2.60.40.420">
    <property type="entry name" value="Cupredoxins - blue copper proteins"/>
    <property type="match status" value="1"/>
</dbReference>
<feature type="domain" description="DUF7282" evidence="2">
    <location>
        <begin position="729"/>
        <end position="836"/>
    </location>
</feature>
<feature type="domain" description="DUF7282" evidence="2">
    <location>
        <begin position="284"/>
        <end position="386"/>
    </location>
</feature>
<name>A0AA49JB56_9BACT</name>
<accession>A0AA49JB56</accession>
<protein>
    <recommendedName>
        <fullName evidence="2">DUF7282 domain-containing protein</fullName>
    </recommendedName>
</protein>
<evidence type="ECO:0000259" key="2">
    <source>
        <dbReference type="Pfam" id="PF23951"/>
    </source>
</evidence>
<feature type="chain" id="PRO_5041212068" description="DUF7282 domain-containing protein" evidence="1">
    <location>
        <begin position="29"/>
        <end position="945"/>
    </location>
</feature>
<dbReference type="Pfam" id="PF23951">
    <property type="entry name" value="DUF7282"/>
    <property type="match status" value="7"/>
</dbReference>
<dbReference type="AlphaFoldDB" id="A0AA49JB56"/>
<evidence type="ECO:0000256" key="1">
    <source>
        <dbReference type="SAM" id="SignalP"/>
    </source>
</evidence>
<dbReference type="EMBL" id="CP129971">
    <property type="protein sequence ID" value="WKK73616.2"/>
    <property type="molecule type" value="Genomic_DNA"/>
</dbReference>
<dbReference type="InterPro" id="IPR055706">
    <property type="entry name" value="Slg1/2_DUF7282"/>
</dbReference>
<feature type="domain" description="DUF7282" evidence="2">
    <location>
        <begin position="167"/>
        <end position="281"/>
    </location>
</feature>
<dbReference type="PROSITE" id="PS51257">
    <property type="entry name" value="PROKAR_LIPOPROTEIN"/>
    <property type="match status" value="1"/>
</dbReference>